<name>A0ABQ9W806_SAGOE</name>
<dbReference type="EMBL" id="JASSZA010000002">
    <property type="protein sequence ID" value="KAK2117747.1"/>
    <property type="molecule type" value="Genomic_DNA"/>
</dbReference>
<keyword evidence="2" id="KW-1185">Reference proteome</keyword>
<evidence type="ECO:0000313" key="2">
    <source>
        <dbReference type="Proteomes" id="UP001266305"/>
    </source>
</evidence>
<reference evidence="1 2" key="1">
    <citation type="submission" date="2023-05" db="EMBL/GenBank/DDBJ databases">
        <title>B98-5 Cell Line De Novo Hybrid Assembly: An Optical Mapping Approach.</title>
        <authorList>
            <person name="Kananen K."/>
            <person name="Auerbach J.A."/>
            <person name="Kautto E."/>
            <person name="Blachly J.S."/>
        </authorList>
    </citation>
    <scope>NUCLEOTIDE SEQUENCE [LARGE SCALE GENOMIC DNA]</scope>
    <source>
        <strain evidence="1">B95-8</strain>
        <tissue evidence="1">Cell line</tissue>
    </source>
</reference>
<dbReference type="Proteomes" id="UP001266305">
    <property type="component" value="Unassembled WGS sequence"/>
</dbReference>
<organism evidence="1 2">
    <name type="scientific">Saguinus oedipus</name>
    <name type="common">Cotton-top tamarin</name>
    <name type="synonym">Oedipomidas oedipus</name>
    <dbReference type="NCBI Taxonomy" id="9490"/>
    <lineage>
        <taxon>Eukaryota</taxon>
        <taxon>Metazoa</taxon>
        <taxon>Chordata</taxon>
        <taxon>Craniata</taxon>
        <taxon>Vertebrata</taxon>
        <taxon>Euteleostomi</taxon>
        <taxon>Mammalia</taxon>
        <taxon>Eutheria</taxon>
        <taxon>Euarchontoglires</taxon>
        <taxon>Primates</taxon>
        <taxon>Haplorrhini</taxon>
        <taxon>Platyrrhini</taxon>
        <taxon>Cebidae</taxon>
        <taxon>Callitrichinae</taxon>
        <taxon>Saguinus</taxon>
    </lineage>
</organism>
<accession>A0ABQ9W806</accession>
<protein>
    <submittedName>
        <fullName evidence="1">Uncharacterized protein</fullName>
    </submittedName>
</protein>
<gene>
    <name evidence="1" type="ORF">P7K49_004634</name>
</gene>
<sequence>MEKRDKGLEMETTCKAGFRALSCVNRQHSQSHVSELSKLQDWLTYGQEQAVKNRDCAARGTVEAEATGPARNTGLRALRVLQRKSLDIGVLGQMLEHFGCKEAKYTICDFVTQFASVPSGGNPGNHSYLSEYK</sequence>
<comment type="caution">
    <text evidence="1">The sequence shown here is derived from an EMBL/GenBank/DDBJ whole genome shotgun (WGS) entry which is preliminary data.</text>
</comment>
<proteinExistence type="predicted"/>
<evidence type="ECO:0000313" key="1">
    <source>
        <dbReference type="EMBL" id="KAK2117747.1"/>
    </source>
</evidence>